<dbReference type="AlphaFoldDB" id="A0A8B7WF26"/>
<name>A0A8B7WF26_CASCN</name>
<dbReference type="GeneID" id="109700504"/>
<sequence length="265" mass="30740">MADNPVDLKSLMPTERKSMWRTAEERRMSDLTRVLEWMERRWGKKKRALQQKAKEEALAKANKKEEKKGKSSQKVKHQGEGHKVSFQNQNSGQGSSGSKETSKYNRMYNFEHLGKHLSISGSFTRDSHRKSDLDIKDAIALESAPRPMAFRRQSMAIDPMVQDSMFGNRRVTLMRDWASKTPDSTYERKLKSLMEKNTEPKMENVKMLKPEEVLSCRYLRLSKNNIRTLLKLCKDAGLDVDIHPHMVEAEIDSKKVFARQQRIAL</sequence>
<dbReference type="OrthoDB" id="10071349at2759"/>
<protein>
    <submittedName>
        <fullName evidence="3">Uncharacterized protein C16orf78 homolog</fullName>
    </submittedName>
</protein>
<dbReference type="PANTHER" id="PTHR35679">
    <property type="entry name" value="RIKEN CDNA 4933402J07 GENE"/>
    <property type="match status" value="1"/>
</dbReference>
<organism evidence="3">
    <name type="scientific">Castor canadensis</name>
    <name type="common">American beaver</name>
    <dbReference type="NCBI Taxonomy" id="51338"/>
    <lineage>
        <taxon>Eukaryota</taxon>
        <taxon>Metazoa</taxon>
        <taxon>Chordata</taxon>
        <taxon>Craniata</taxon>
        <taxon>Vertebrata</taxon>
        <taxon>Euteleostomi</taxon>
        <taxon>Mammalia</taxon>
        <taxon>Eutheria</taxon>
        <taxon>Euarchontoglires</taxon>
        <taxon>Glires</taxon>
        <taxon>Rodentia</taxon>
        <taxon>Castorimorpha</taxon>
        <taxon>Castoridae</taxon>
        <taxon>Castor</taxon>
    </lineage>
</organism>
<proteinExistence type="predicted"/>
<dbReference type="Pfam" id="PF15472">
    <property type="entry name" value="DUF4638"/>
    <property type="match status" value="1"/>
</dbReference>
<feature type="region of interest" description="Disordered" evidence="1">
    <location>
        <begin position="42"/>
        <end position="101"/>
    </location>
</feature>
<keyword evidence="2" id="KW-1185">Reference proteome</keyword>
<evidence type="ECO:0000313" key="3">
    <source>
        <dbReference type="RefSeq" id="XP_020041295.1"/>
    </source>
</evidence>
<dbReference type="PANTHER" id="PTHR35679:SF1">
    <property type="entry name" value="RIKEN CDNA 4933402J07 GENE"/>
    <property type="match status" value="1"/>
</dbReference>
<dbReference type="Proteomes" id="UP001732720">
    <property type="component" value="Chromosome 15"/>
</dbReference>
<accession>A0A8B7WF26</accession>
<evidence type="ECO:0000313" key="2">
    <source>
        <dbReference type="Proteomes" id="UP001732720"/>
    </source>
</evidence>
<dbReference type="InterPro" id="IPR029171">
    <property type="entry name" value="DUF4638"/>
</dbReference>
<dbReference type="KEGG" id="ccan:109700504"/>
<reference evidence="3" key="1">
    <citation type="submission" date="2025-08" db="UniProtKB">
        <authorList>
            <consortium name="RefSeq"/>
        </authorList>
    </citation>
    <scope>IDENTIFICATION</scope>
    <source>
        <tissue evidence="3">Leukocyte</tissue>
    </source>
</reference>
<evidence type="ECO:0000256" key="1">
    <source>
        <dbReference type="SAM" id="MobiDB-lite"/>
    </source>
</evidence>
<dbReference type="RefSeq" id="XP_020041295.1">
    <property type="nucleotide sequence ID" value="XM_020185706.1"/>
</dbReference>
<feature type="compositionally biased region" description="Basic and acidic residues" evidence="1">
    <location>
        <begin position="52"/>
        <end position="69"/>
    </location>
</feature>
<feature type="compositionally biased region" description="Low complexity" evidence="1">
    <location>
        <begin position="87"/>
        <end position="98"/>
    </location>
</feature>
<dbReference type="CTD" id="109700504"/>
<gene>
    <name evidence="3" type="primary">CUNH16orf78</name>
    <name evidence="3" type="synonym">C15H16orf78</name>
</gene>